<dbReference type="InterPro" id="IPR001872">
    <property type="entry name" value="Peptidase_A8"/>
</dbReference>
<comment type="function">
    <text evidence="9 10">This protein specifically catalyzes the removal of signal peptides from prolipoproteins.</text>
</comment>
<keyword evidence="4 9" id="KW-0812">Transmembrane</keyword>
<evidence type="ECO:0000256" key="3">
    <source>
        <dbReference type="ARBA" id="ARBA00022670"/>
    </source>
</evidence>
<protein>
    <recommendedName>
        <fullName evidence="9">Lipoprotein signal peptidase</fullName>
        <ecNumber evidence="9">3.4.23.36</ecNumber>
    </recommendedName>
    <alternativeName>
        <fullName evidence="9">Prolipoprotein signal peptidase</fullName>
    </alternativeName>
    <alternativeName>
        <fullName evidence="9">Signal peptidase II</fullName>
        <shortName evidence="9">SPase II</shortName>
    </alternativeName>
</protein>
<evidence type="ECO:0000256" key="8">
    <source>
        <dbReference type="ARBA" id="ARBA00023136"/>
    </source>
</evidence>
<feature type="transmembrane region" description="Helical" evidence="9">
    <location>
        <begin position="91"/>
        <end position="109"/>
    </location>
</feature>
<feature type="active site" evidence="9">
    <location>
        <position position="119"/>
    </location>
</feature>
<dbReference type="GO" id="GO:0006508">
    <property type="term" value="P:proteolysis"/>
    <property type="evidence" value="ECO:0007669"/>
    <property type="project" value="UniProtKB-KW"/>
</dbReference>
<keyword evidence="8 9" id="KW-0472">Membrane</keyword>
<evidence type="ECO:0000256" key="2">
    <source>
        <dbReference type="ARBA" id="ARBA00022475"/>
    </source>
</evidence>
<reference evidence="12 13" key="1">
    <citation type="journal article" date="2014" name="Genome Announc.">
        <title>Draft Genome Sequence of the Iron-Oxidizing, Acidophilic, and Halotolerant 'Thiobacillus prosperus' Type Strain DSM 5130.</title>
        <authorList>
            <person name="Ossandon F.J."/>
            <person name="Cardenas J.P."/>
            <person name="Corbett M."/>
            <person name="Quatrini R."/>
            <person name="Holmes D.S."/>
            <person name="Watkin E."/>
        </authorList>
    </citation>
    <scope>NUCLEOTIDE SEQUENCE [LARGE SCALE GENOMIC DNA]</scope>
    <source>
        <strain evidence="12 13">DSM 5130</strain>
    </source>
</reference>
<dbReference type="UniPathway" id="UPA00665"/>
<dbReference type="Proteomes" id="UP000029273">
    <property type="component" value="Unassembled WGS sequence"/>
</dbReference>
<dbReference type="HAMAP" id="MF_00161">
    <property type="entry name" value="LspA"/>
    <property type="match status" value="1"/>
</dbReference>
<gene>
    <name evidence="9" type="primary">lspA</name>
    <name evidence="12" type="ORF">Thpro_021828</name>
</gene>
<dbReference type="STRING" id="160660.BJI67_00540"/>
<keyword evidence="12" id="KW-0449">Lipoprotein</keyword>
<proteinExistence type="inferred from homology"/>
<keyword evidence="7 9" id="KW-1133">Transmembrane helix</keyword>
<comment type="pathway">
    <text evidence="9">Protein modification; lipoprotein biosynthesis (signal peptide cleavage).</text>
</comment>
<organism evidence="12 13">
    <name type="scientific">Acidihalobacter prosperus</name>
    <dbReference type="NCBI Taxonomy" id="160660"/>
    <lineage>
        <taxon>Bacteria</taxon>
        <taxon>Pseudomonadati</taxon>
        <taxon>Pseudomonadota</taxon>
        <taxon>Gammaproteobacteria</taxon>
        <taxon>Chromatiales</taxon>
        <taxon>Ectothiorhodospiraceae</taxon>
        <taxon>Acidihalobacter</taxon>
    </lineage>
</organism>
<keyword evidence="5 9" id="KW-0064">Aspartyl protease</keyword>
<comment type="catalytic activity">
    <reaction evidence="9 10">
        <text>Release of signal peptides from bacterial membrane prolipoproteins. Hydrolyzes -Xaa-Yaa-Zaa-|-(S,diacylglyceryl)Cys-, in which Xaa is hydrophobic (preferably Leu), and Yaa (Ala or Ser) and Zaa (Gly or Ala) have small, neutral side chains.</text>
        <dbReference type="EC" id="3.4.23.36"/>
    </reaction>
</comment>
<evidence type="ECO:0000256" key="10">
    <source>
        <dbReference type="RuleBase" id="RU000594"/>
    </source>
</evidence>
<dbReference type="PANTHER" id="PTHR33695">
    <property type="entry name" value="LIPOPROTEIN SIGNAL PEPTIDASE"/>
    <property type="match status" value="1"/>
</dbReference>
<dbReference type="OrthoDB" id="9810259at2"/>
<feature type="transmembrane region" description="Helical" evidence="9">
    <location>
        <begin position="66"/>
        <end position="84"/>
    </location>
</feature>
<feature type="transmembrane region" description="Helical" evidence="9">
    <location>
        <begin position="129"/>
        <end position="153"/>
    </location>
</feature>
<name>A0A1A6C4M4_9GAMM</name>
<comment type="caution">
    <text evidence="9">Lacks conserved residue(s) required for the propagation of feature annotation.</text>
</comment>
<evidence type="ECO:0000256" key="7">
    <source>
        <dbReference type="ARBA" id="ARBA00022989"/>
    </source>
</evidence>
<dbReference type="GO" id="GO:0005886">
    <property type="term" value="C:plasma membrane"/>
    <property type="evidence" value="ECO:0007669"/>
    <property type="project" value="UniProtKB-SubCell"/>
</dbReference>
<dbReference type="Pfam" id="PF01252">
    <property type="entry name" value="Peptidase_A8"/>
    <property type="match status" value="1"/>
</dbReference>
<accession>A0A1A6C4M4</accession>
<evidence type="ECO:0000256" key="9">
    <source>
        <dbReference type="HAMAP-Rule" id="MF_00161"/>
    </source>
</evidence>
<dbReference type="GO" id="GO:0004190">
    <property type="term" value="F:aspartic-type endopeptidase activity"/>
    <property type="evidence" value="ECO:0007669"/>
    <property type="project" value="UniProtKB-UniRule"/>
</dbReference>
<sequence length="155" mass="17342">MNRRGLRWLWLTIAVIALDQASKWLALQSLPYGRPVPILPGFDLTLVFNTGAAFSMLSGAGGWQRWLFIALAAVVAVALVTWLLRLGPRERWVGAAVSLILGGALSNALDRVMRDHVIDYIDLYYKQWHWPVFNLADSAITLGAAILVVRTLFRR</sequence>
<keyword evidence="3 9" id="KW-0645">Protease</keyword>
<dbReference type="AlphaFoldDB" id="A0A1A6C4M4"/>
<dbReference type="PROSITE" id="PS00855">
    <property type="entry name" value="SPASE_II"/>
    <property type="match status" value="1"/>
</dbReference>
<dbReference type="EMBL" id="JQSG02000003">
    <property type="protein sequence ID" value="OBS09500.1"/>
    <property type="molecule type" value="Genomic_DNA"/>
</dbReference>
<evidence type="ECO:0000313" key="12">
    <source>
        <dbReference type="EMBL" id="OBS09500.1"/>
    </source>
</evidence>
<dbReference type="RefSeq" id="WP_038087896.1">
    <property type="nucleotide sequence ID" value="NZ_JQSG02000003.1"/>
</dbReference>
<comment type="subcellular location">
    <subcellularLocation>
        <location evidence="9">Cell membrane</location>
        <topology evidence="9">Multi-pass membrane protein</topology>
    </subcellularLocation>
</comment>
<dbReference type="PANTHER" id="PTHR33695:SF1">
    <property type="entry name" value="LIPOPROTEIN SIGNAL PEPTIDASE"/>
    <property type="match status" value="1"/>
</dbReference>
<keyword evidence="2 9" id="KW-1003">Cell membrane</keyword>
<evidence type="ECO:0000313" key="13">
    <source>
        <dbReference type="Proteomes" id="UP000029273"/>
    </source>
</evidence>
<dbReference type="EC" id="3.4.23.36" evidence="9"/>
<evidence type="ECO:0000256" key="1">
    <source>
        <dbReference type="ARBA" id="ARBA00006139"/>
    </source>
</evidence>
<keyword evidence="13" id="KW-1185">Reference proteome</keyword>
<evidence type="ECO:0000256" key="4">
    <source>
        <dbReference type="ARBA" id="ARBA00022692"/>
    </source>
</evidence>
<evidence type="ECO:0000256" key="11">
    <source>
        <dbReference type="RuleBase" id="RU004181"/>
    </source>
</evidence>
<keyword evidence="6 9" id="KW-0378">Hydrolase</keyword>
<evidence type="ECO:0000256" key="5">
    <source>
        <dbReference type="ARBA" id="ARBA00022750"/>
    </source>
</evidence>
<dbReference type="PRINTS" id="PR00781">
    <property type="entry name" value="LIPOSIGPTASE"/>
</dbReference>
<feature type="active site" evidence="9">
    <location>
        <position position="137"/>
    </location>
</feature>
<comment type="similarity">
    <text evidence="1 9 11">Belongs to the peptidase A8 family.</text>
</comment>
<dbReference type="NCBIfam" id="TIGR00077">
    <property type="entry name" value="lspA"/>
    <property type="match status" value="1"/>
</dbReference>
<evidence type="ECO:0000256" key="6">
    <source>
        <dbReference type="ARBA" id="ARBA00022801"/>
    </source>
</evidence>
<comment type="caution">
    <text evidence="12">The sequence shown here is derived from an EMBL/GenBank/DDBJ whole genome shotgun (WGS) entry which is preliminary data.</text>
</comment>